<dbReference type="PANTHER" id="PTHR43792:SF1">
    <property type="entry name" value="N-ACETYLTRANSFERASE DOMAIN-CONTAINING PROTEIN"/>
    <property type="match status" value="1"/>
</dbReference>
<dbReference type="OrthoDB" id="9801656at2"/>
<dbReference type="InterPro" id="IPR016181">
    <property type="entry name" value="Acyl_CoA_acyltransferase"/>
</dbReference>
<dbReference type="PANTHER" id="PTHR43792">
    <property type="entry name" value="GNAT FAMILY, PUTATIVE (AFU_ORTHOLOGUE AFUA_3G00765)-RELATED-RELATED"/>
    <property type="match status" value="1"/>
</dbReference>
<dbReference type="Gene3D" id="3.40.630.30">
    <property type="match status" value="1"/>
</dbReference>
<dbReference type="InterPro" id="IPR051531">
    <property type="entry name" value="N-acetyltransferase"/>
</dbReference>
<gene>
    <name evidence="2" type="ORF">D5R81_18265</name>
</gene>
<evidence type="ECO:0000313" key="2">
    <source>
        <dbReference type="EMBL" id="RJY05989.1"/>
    </source>
</evidence>
<dbReference type="SUPFAM" id="SSF55729">
    <property type="entry name" value="Acyl-CoA N-acyltransferases (Nat)"/>
    <property type="match status" value="1"/>
</dbReference>
<dbReference type="InterPro" id="IPR000182">
    <property type="entry name" value="GNAT_dom"/>
</dbReference>
<dbReference type="AlphaFoldDB" id="A0A3A6TD82"/>
<dbReference type="EMBL" id="QYYH01000176">
    <property type="protein sequence ID" value="RJY05989.1"/>
    <property type="molecule type" value="Genomic_DNA"/>
</dbReference>
<evidence type="ECO:0000313" key="3">
    <source>
        <dbReference type="Proteomes" id="UP000273022"/>
    </source>
</evidence>
<dbReference type="PROSITE" id="PS51186">
    <property type="entry name" value="GNAT"/>
    <property type="match status" value="1"/>
</dbReference>
<dbReference type="Pfam" id="PF13302">
    <property type="entry name" value="Acetyltransf_3"/>
    <property type="match status" value="1"/>
</dbReference>
<dbReference type="RefSeq" id="WP_121855033.1">
    <property type="nucleotide sequence ID" value="NZ_CP037952.1"/>
</dbReference>
<organism evidence="2 3">
    <name type="scientific">Parashewanella spongiae</name>
    <dbReference type="NCBI Taxonomy" id="342950"/>
    <lineage>
        <taxon>Bacteria</taxon>
        <taxon>Pseudomonadati</taxon>
        <taxon>Pseudomonadota</taxon>
        <taxon>Gammaproteobacteria</taxon>
        <taxon>Alteromonadales</taxon>
        <taxon>Shewanellaceae</taxon>
        <taxon>Parashewanella</taxon>
    </lineage>
</organism>
<sequence>MTKIITETERLIIREFTLEDAEDVFMFNSNNEVNRFTGDDCLKSIEDAKKIIREIWLYEYQKYGYARWATELKETGKVIGFTGFKFETRSTVQATDIGYRFLPEYWGQGLATESGLACIEYAKKHMSLEQILGDVVVDNTGSSNVLKKLGFSYHSQYQELDFILNRYELIL</sequence>
<accession>A0A3A6TD82</accession>
<evidence type="ECO:0000259" key="1">
    <source>
        <dbReference type="PROSITE" id="PS51186"/>
    </source>
</evidence>
<keyword evidence="2" id="KW-0808">Transferase</keyword>
<dbReference type="Proteomes" id="UP000273022">
    <property type="component" value="Unassembled WGS sequence"/>
</dbReference>
<proteinExistence type="predicted"/>
<name>A0A3A6TD82_9GAMM</name>
<dbReference type="GO" id="GO:0016747">
    <property type="term" value="F:acyltransferase activity, transferring groups other than amino-acyl groups"/>
    <property type="evidence" value="ECO:0007669"/>
    <property type="project" value="InterPro"/>
</dbReference>
<comment type="caution">
    <text evidence="2">The sequence shown here is derived from an EMBL/GenBank/DDBJ whole genome shotgun (WGS) entry which is preliminary data.</text>
</comment>
<feature type="domain" description="N-acetyltransferase" evidence="1">
    <location>
        <begin position="11"/>
        <end position="171"/>
    </location>
</feature>
<keyword evidence="3" id="KW-1185">Reference proteome</keyword>
<protein>
    <submittedName>
        <fullName evidence="2">N-acetyltransferase</fullName>
    </submittedName>
</protein>
<reference evidence="2 3" key="1">
    <citation type="submission" date="2018-09" db="EMBL/GenBank/DDBJ databases">
        <title>Phylogeny of the Shewanellaceae, and recommendation for two new genera, Pseudoshewanella and Parashewanella.</title>
        <authorList>
            <person name="Wang G."/>
        </authorList>
    </citation>
    <scope>NUCLEOTIDE SEQUENCE [LARGE SCALE GENOMIC DNA]</scope>
    <source>
        <strain evidence="2 3">KCTC 22492</strain>
    </source>
</reference>